<dbReference type="InterPro" id="IPR011010">
    <property type="entry name" value="DNA_brk_join_enz"/>
</dbReference>
<sequence>MEGNDFLNFASLLKRMFVQRKLTKEGDKAQPFVSCIFSSRVKNKAKEYGCLYCIRTEGAGQDIIKASLTQQKFCAQIDDHPRRINSENIFDEDIPVEVREAAEQAILSLLSEKSWSRYDKVYDGFVEWRKKNCVKSINEKVILAYMQELSQSFAPSSLWSIVSMLKSSLQLKEEIDISQYCQVRALLKRKSVGYNPKISKVPSAKQIRQFILEAPDKEYLLAKVILIFGVYGLCWRKELTLLPTDDIEDTGEHCIVLITITKNHTSTRFVITDNGMHLDAHLRQ</sequence>
<dbReference type="EMBL" id="JALNTZ010000002">
    <property type="protein sequence ID" value="KAJ3662273.1"/>
    <property type="molecule type" value="Genomic_DNA"/>
</dbReference>
<dbReference type="InterPro" id="IPR044068">
    <property type="entry name" value="CB"/>
</dbReference>
<gene>
    <name evidence="2" type="ORF">Zmor_006628</name>
</gene>
<name>A0AA38MNR4_9CUCU</name>
<proteinExistence type="predicted"/>
<evidence type="ECO:0000259" key="1">
    <source>
        <dbReference type="PROSITE" id="PS51900"/>
    </source>
</evidence>
<evidence type="ECO:0000313" key="2">
    <source>
        <dbReference type="EMBL" id="KAJ3662273.1"/>
    </source>
</evidence>
<dbReference type="GO" id="GO:0003677">
    <property type="term" value="F:DNA binding"/>
    <property type="evidence" value="ECO:0007669"/>
    <property type="project" value="InterPro"/>
</dbReference>
<feature type="domain" description="Core-binding (CB)" evidence="1">
    <location>
        <begin position="96"/>
        <end position="173"/>
    </location>
</feature>
<dbReference type="SUPFAM" id="SSF56349">
    <property type="entry name" value="DNA breaking-rejoining enzymes"/>
    <property type="match status" value="1"/>
</dbReference>
<keyword evidence="3" id="KW-1185">Reference proteome</keyword>
<evidence type="ECO:0000313" key="3">
    <source>
        <dbReference type="Proteomes" id="UP001168821"/>
    </source>
</evidence>
<protein>
    <recommendedName>
        <fullName evidence="1">Core-binding (CB) domain-containing protein</fullName>
    </recommendedName>
</protein>
<dbReference type="Proteomes" id="UP001168821">
    <property type="component" value="Unassembled WGS sequence"/>
</dbReference>
<organism evidence="2 3">
    <name type="scientific">Zophobas morio</name>
    <dbReference type="NCBI Taxonomy" id="2755281"/>
    <lineage>
        <taxon>Eukaryota</taxon>
        <taxon>Metazoa</taxon>
        <taxon>Ecdysozoa</taxon>
        <taxon>Arthropoda</taxon>
        <taxon>Hexapoda</taxon>
        <taxon>Insecta</taxon>
        <taxon>Pterygota</taxon>
        <taxon>Neoptera</taxon>
        <taxon>Endopterygota</taxon>
        <taxon>Coleoptera</taxon>
        <taxon>Polyphaga</taxon>
        <taxon>Cucujiformia</taxon>
        <taxon>Tenebrionidae</taxon>
        <taxon>Zophobas</taxon>
    </lineage>
</organism>
<comment type="caution">
    <text evidence="2">The sequence shown here is derived from an EMBL/GenBank/DDBJ whole genome shotgun (WGS) entry which is preliminary data.</text>
</comment>
<accession>A0AA38MNR4</accession>
<reference evidence="2" key="1">
    <citation type="journal article" date="2023" name="G3 (Bethesda)">
        <title>Whole genome assemblies of Zophobas morio and Tenebrio molitor.</title>
        <authorList>
            <person name="Kaur S."/>
            <person name="Stinson S.A."/>
            <person name="diCenzo G.C."/>
        </authorList>
    </citation>
    <scope>NUCLEOTIDE SEQUENCE</scope>
    <source>
        <strain evidence="2">QUZm001</strain>
    </source>
</reference>
<dbReference type="AlphaFoldDB" id="A0AA38MNR4"/>
<dbReference type="PROSITE" id="PS51900">
    <property type="entry name" value="CB"/>
    <property type="match status" value="1"/>
</dbReference>